<sequence>MSRFMRVVGLLGCVALAGCGEEWGVDQHGQPVTAAQLEGQWLVINYWAEWCGPCRTEIPELNAMAASPDGPVMLGVNFDGLQGEELAQASQALGIEFRVLAEDPAERLQLPRSAVLPVTFLVDGEGKVRQQLVGEQTAEGLEAQLAQLGREGSGQSTD</sequence>
<dbReference type="Gene3D" id="3.40.30.10">
    <property type="entry name" value="Glutaredoxin"/>
    <property type="match status" value="1"/>
</dbReference>
<evidence type="ECO:0000256" key="4">
    <source>
        <dbReference type="ARBA" id="ARBA00023284"/>
    </source>
</evidence>
<evidence type="ECO:0000313" key="7">
    <source>
        <dbReference type="Proteomes" id="UP001165292"/>
    </source>
</evidence>
<keyword evidence="2" id="KW-0201">Cytochrome c-type biogenesis</keyword>
<proteinExistence type="predicted"/>
<dbReference type="PANTHER" id="PTHR42852">
    <property type="entry name" value="THIOL:DISULFIDE INTERCHANGE PROTEIN DSBE"/>
    <property type="match status" value="1"/>
</dbReference>
<dbReference type="GO" id="GO:0030313">
    <property type="term" value="C:cell envelope"/>
    <property type="evidence" value="ECO:0007669"/>
    <property type="project" value="UniProtKB-SubCell"/>
</dbReference>
<reference evidence="6" key="1">
    <citation type="submission" date="2022-06" db="EMBL/GenBank/DDBJ databases">
        <title>Detection of beta-lactamases in bacteria of animal origin.</title>
        <authorList>
            <person name="Mlynarcik P."/>
            <person name="Zdarska V."/>
            <person name="Chudobova H."/>
            <person name="Prochazkova P."/>
            <person name="Hricova K."/>
            <person name="Mezerova K."/>
            <person name="Bardon J."/>
            <person name="Dolejska M."/>
            <person name="Sukkar I."/>
            <person name="Kolar M."/>
        </authorList>
    </citation>
    <scope>NUCLEOTIDE SEQUENCE</scope>
    <source>
        <strain evidence="6">S 300-3</strain>
    </source>
</reference>
<dbReference type="Pfam" id="PF00578">
    <property type="entry name" value="AhpC-TSA"/>
    <property type="match status" value="1"/>
</dbReference>
<evidence type="ECO:0000256" key="3">
    <source>
        <dbReference type="ARBA" id="ARBA00023157"/>
    </source>
</evidence>
<evidence type="ECO:0000256" key="1">
    <source>
        <dbReference type="ARBA" id="ARBA00004196"/>
    </source>
</evidence>
<dbReference type="GO" id="GO:0016209">
    <property type="term" value="F:antioxidant activity"/>
    <property type="evidence" value="ECO:0007669"/>
    <property type="project" value="InterPro"/>
</dbReference>
<dbReference type="AlphaFoldDB" id="A0AA41WE22"/>
<dbReference type="InterPro" id="IPR050553">
    <property type="entry name" value="Thioredoxin_ResA/DsbE_sf"/>
</dbReference>
<dbReference type="SUPFAM" id="SSF52833">
    <property type="entry name" value="Thioredoxin-like"/>
    <property type="match status" value="1"/>
</dbReference>
<protein>
    <submittedName>
        <fullName evidence="6">TlpA family protein disulfide reductase</fullName>
    </submittedName>
</protein>
<dbReference type="PROSITE" id="PS51257">
    <property type="entry name" value="PROKAR_LIPOPROTEIN"/>
    <property type="match status" value="1"/>
</dbReference>
<comment type="caution">
    <text evidence="6">The sequence shown here is derived from an EMBL/GenBank/DDBJ whole genome shotgun (WGS) entry which is preliminary data.</text>
</comment>
<dbReference type="Proteomes" id="UP001165292">
    <property type="component" value="Unassembled WGS sequence"/>
</dbReference>
<dbReference type="RefSeq" id="WP_253162295.1">
    <property type="nucleotide sequence ID" value="NZ_JAMYBS010000002.1"/>
</dbReference>
<keyword evidence="3" id="KW-1015">Disulfide bond</keyword>
<dbReference type="PROSITE" id="PS00194">
    <property type="entry name" value="THIOREDOXIN_1"/>
    <property type="match status" value="1"/>
</dbReference>
<dbReference type="GO" id="GO:0017004">
    <property type="term" value="P:cytochrome complex assembly"/>
    <property type="evidence" value="ECO:0007669"/>
    <property type="project" value="UniProtKB-KW"/>
</dbReference>
<keyword evidence="4" id="KW-0676">Redox-active center</keyword>
<dbReference type="InterPro" id="IPR013766">
    <property type="entry name" value="Thioredoxin_domain"/>
</dbReference>
<dbReference type="PANTHER" id="PTHR42852:SF6">
    <property type="entry name" value="THIOL:DISULFIDE INTERCHANGE PROTEIN DSBE"/>
    <property type="match status" value="1"/>
</dbReference>
<dbReference type="InterPro" id="IPR036249">
    <property type="entry name" value="Thioredoxin-like_sf"/>
</dbReference>
<dbReference type="EMBL" id="JAMYBS010000002">
    <property type="protein sequence ID" value="MCO7543801.1"/>
    <property type="molecule type" value="Genomic_DNA"/>
</dbReference>
<dbReference type="CDD" id="cd02966">
    <property type="entry name" value="TlpA_like_family"/>
    <property type="match status" value="1"/>
</dbReference>
<organism evidence="6 7">
    <name type="scientific">Stutzerimonas nitrititolerans</name>
    <dbReference type="NCBI Taxonomy" id="2482751"/>
    <lineage>
        <taxon>Bacteria</taxon>
        <taxon>Pseudomonadati</taxon>
        <taxon>Pseudomonadota</taxon>
        <taxon>Gammaproteobacteria</taxon>
        <taxon>Pseudomonadales</taxon>
        <taxon>Pseudomonadaceae</taxon>
        <taxon>Stutzerimonas</taxon>
    </lineage>
</organism>
<feature type="domain" description="Thioredoxin" evidence="5">
    <location>
        <begin position="9"/>
        <end position="150"/>
    </location>
</feature>
<accession>A0AA41WE22</accession>
<dbReference type="InterPro" id="IPR017937">
    <property type="entry name" value="Thioredoxin_CS"/>
</dbReference>
<evidence type="ECO:0000259" key="5">
    <source>
        <dbReference type="PROSITE" id="PS51352"/>
    </source>
</evidence>
<evidence type="ECO:0000313" key="6">
    <source>
        <dbReference type="EMBL" id="MCO7543801.1"/>
    </source>
</evidence>
<dbReference type="GO" id="GO:0015036">
    <property type="term" value="F:disulfide oxidoreductase activity"/>
    <property type="evidence" value="ECO:0007669"/>
    <property type="project" value="UniProtKB-ARBA"/>
</dbReference>
<dbReference type="InterPro" id="IPR000866">
    <property type="entry name" value="AhpC/TSA"/>
</dbReference>
<comment type="subcellular location">
    <subcellularLocation>
        <location evidence="1">Cell envelope</location>
    </subcellularLocation>
</comment>
<gene>
    <name evidence="6" type="ORF">NJF43_03410</name>
</gene>
<name>A0AA41WE22_9GAMM</name>
<dbReference type="PROSITE" id="PS51352">
    <property type="entry name" value="THIOREDOXIN_2"/>
    <property type="match status" value="1"/>
</dbReference>
<evidence type="ECO:0000256" key="2">
    <source>
        <dbReference type="ARBA" id="ARBA00022748"/>
    </source>
</evidence>